<feature type="compositionally biased region" description="Polar residues" evidence="1">
    <location>
        <begin position="185"/>
        <end position="200"/>
    </location>
</feature>
<proteinExistence type="predicted"/>
<dbReference type="AlphaFoldDB" id="A0AB34K4T2"/>
<dbReference type="FunFam" id="3.10.110.10:FF:000109">
    <property type="entry name" value="Ubiquitin-conjugating enzyme E2 J2-like"/>
    <property type="match status" value="1"/>
</dbReference>
<evidence type="ECO:0000256" key="1">
    <source>
        <dbReference type="SAM" id="MobiDB-lite"/>
    </source>
</evidence>
<gene>
    <name evidence="3" type="ORF">AB1Y20_009625</name>
</gene>
<dbReference type="SMART" id="SM00212">
    <property type="entry name" value="UBCc"/>
    <property type="match status" value="1"/>
</dbReference>
<dbReference type="Proteomes" id="UP001515480">
    <property type="component" value="Unassembled WGS sequence"/>
</dbReference>
<feature type="domain" description="UBC core" evidence="2">
    <location>
        <begin position="1"/>
        <end position="150"/>
    </location>
</feature>
<comment type="caution">
    <text evidence="3">The sequence shown here is derived from an EMBL/GenBank/DDBJ whole genome shotgun (WGS) entry which is preliminary data.</text>
</comment>
<dbReference type="EMBL" id="JBGBPQ010000002">
    <property type="protein sequence ID" value="KAL1528268.1"/>
    <property type="molecule type" value="Genomic_DNA"/>
</dbReference>
<dbReference type="InterPro" id="IPR016135">
    <property type="entry name" value="UBQ-conjugating_enzyme/RWD"/>
</dbReference>
<feature type="region of interest" description="Disordered" evidence="1">
    <location>
        <begin position="158"/>
        <end position="236"/>
    </location>
</feature>
<keyword evidence="4" id="KW-1185">Reference proteome</keyword>
<dbReference type="PANTHER" id="PTHR24067">
    <property type="entry name" value="UBIQUITIN-CONJUGATING ENZYME E2"/>
    <property type="match status" value="1"/>
</dbReference>
<dbReference type="SUPFAM" id="SSF54495">
    <property type="entry name" value="UBC-like"/>
    <property type="match status" value="1"/>
</dbReference>
<dbReference type="CDD" id="cd23799">
    <property type="entry name" value="UBCc_UBE2J"/>
    <property type="match status" value="1"/>
</dbReference>
<evidence type="ECO:0000313" key="4">
    <source>
        <dbReference type="Proteomes" id="UP001515480"/>
    </source>
</evidence>
<organism evidence="3 4">
    <name type="scientific">Prymnesium parvum</name>
    <name type="common">Toxic golden alga</name>
    <dbReference type="NCBI Taxonomy" id="97485"/>
    <lineage>
        <taxon>Eukaryota</taxon>
        <taxon>Haptista</taxon>
        <taxon>Haptophyta</taxon>
        <taxon>Prymnesiophyceae</taxon>
        <taxon>Prymnesiales</taxon>
        <taxon>Prymnesiaceae</taxon>
        <taxon>Prymnesium</taxon>
    </lineage>
</organism>
<dbReference type="InterPro" id="IPR050113">
    <property type="entry name" value="Ub_conjugating_enzyme"/>
</dbReference>
<dbReference type="PROSITE" id="PS50127">
    <property type="entry name" value="UBC_2"/>
    <property type="match status" value="1"/>
</dbReference>
<accession>A0AB34K4T2</accession>
<name>A0AB34K4T2_PRYPA</name>
<reference evidence="3 4" key="1">
    <citation type="journal article" date="2024" name="Science">
        <title>Giant polyketide synthase enzymes in the biosynthesis of giant marine polyether toxins.</title>
        <authorList>
            <person name="Fallon T.R."/>
            <person name="Shende V.V."/>
            <person name="Wierzbicki I.H."/>
            <person name="Pendleton A.L."/>
            <person name="Watervoot N.F."/>
            <person name="Auber R.P."/>
            <person name="Gonzalez D.J."/>
            <person name="Wisecaver J.H."/>
            <person name="Moore B.S."/>
        </authorList>
    </citation>
    <scope>NUCLEOTIDE SEQUENCE [LARGE SCALE GENOMIC DNA]</scope>
    <source>
        <strain evidence="3 4">12B1</strain>
    </source>
</reference>
<feature type="region of interest" description="Disordered" evidence="1">
    <location>
        <begin position="265"/>
        <end position="301"/>
    </location>
</feature>
<evidence type="ECO:0000259" key="2">
    <source>
        <dbReference type="PROSITE" id="PS50127"/>
    </source>
</evidence>
<feature type="compositionally biased region" description="Polar residues" evidence="1">
    <location>
        <begin position="216"/>
        <end position="232"/>
    </location>
</feature>
<evidence type="ECO:0000313" key="3">
    <source>
        <dbReference type="EMBL" id="KAL1528268.1"/>
    </source>
</evidence>
<sequence>MSCLARLRKEVRFFEPPPYIRAKPLETNMKEWHYVLQGPPDTPYEGGLYHGKVKFPEEYPFKPPAIYMITPNGRFATDTRLCLSISDFHPELWTPTWSVASILNGVLSFMLEDEATTGAVTTTLAEKHRLRAASVSFNANDPVFVSLFPELVDGTPFQKTVGPADEDATAQNESGDVSGACTEADSAQTAAYDDSSPSDNRSVESDMASLHVTARADTTQEATRATSSSAGTPTEVVNDANREVLRLGASSAWDEIDLPEEGLLWGADANAGEPTAVQGTGKHAAKNKKKREKAAEKKRAS</sequence>
<dbReference type="Pfam" id="PF00179">
    <property type="entry name" value="UQ_con"/>
    <property type="match status" value="1"/>
</dbReference>
<dbReference type="Gene3D" id="3.10.110.10">
    <property type="entry name" value="Ubiquitin Conjugating Enzyme"/>
    <property type="match status" value="1"/>
</dbReference>
<protein>
    <recommendedName>
        <fullName evidence="2">UBC core domain-containing protein</fullName>
    </recommendedName>
</protein>
<feature type="compositionally biased region" description="Basic residues" evidence="1">
    <location>
        <begin position="283"/>
        <end position="292"/>
    </location>
</feature>
<dbReference type="InterPro" id="IPR000608">
    <property type="entry name" value="UBC"/>
</dbReference>